<comment type="caution">
    <text evidence="1">The sequence shown here is derived from an EMBL/GenBank/DDBJ whole genome shotgun (WGS) entry which is preliminary data.</text>
</comment>
<sequence length="64" mass="7261">MNPGVTADSTFSSGYSDIRPIFGEYYGDPKREEWTGAADPNRPDWYAEYMVAEEAETELFNESV</sequence>
<evidence type="ECO:0000313" key="2">
    <source>
        <dbReference type="Proteomes" id="UP000733379"/>
    </source>
</evidence>
<proteinExistence type="predicted"/>
<name>A0ABS6AV83_9NOCA</name>
<protein>
    <submittedName>
        <fullName evidence="1">Uncharacterized protein</fullName>
    </submittedName>
</protein>
<reference evidence="1 2" key="1">
    <citation type="submission" date="2021-06" db="EMBL/GenBank/DDBJ databases">
        <title>Actinomycetes sequencing.</title>
        <authorList>
            <person name="Shan Q."/>
        </authorList>
    </citation>
    <scope>NUCLEOTIDE SEQUENCE [LARGE SCALE GENOMIC DNA]</scope>
    <source>
        <strain evidence="1 2">NEAU-G5</strain>
    </source>
</reference>
<evidence type="ECO:0000313" key="1">
    <source>
        <dbReference type="EMBL" id="MBU3061939.1"/>
    </source>
</evidence>
<gene>
    <name evidence="1" type="ORF">KO481_10425</name>
</gene>
<dbReference type="EMBL" id="JAHKNI010000003">
    <property type="protein sequence ID" value="MBU3061939.1"/>
    <property type="molecule type" value="Genomic_DNA"/>
</dbReference>
<keyword evidence="2" id="KW-1185">Reference proteome</keyword>
<accession>A0ABS6AV83</accession>
<dbReference type="RefSeq" id="WP_215917394.1">
    <property type="nucleotide sequence ID" value="NZ_JAHKNI010000003.1"/>
</dbReference>
<organism evidence="1 2">
    <name type="scientific">Nocardia albiluteola</name>
    <dbReference type="NCBI Taxonomy" id="2842303"/>
    <lineage>
        <taxon>Bacteria</taxon>
        <taxon>Bacillati</taxon>
        <taxon>Actinomycetota</taxon>
        <taxon>Actinomycetes</taxon>
        <taxon>Mycobacteriales</taxon>
        <taxon>Nocardiaceae</taxon>
        <taxon>Nocardia</taxon>
    </lineage>
</organism>
<dbReference type="Proteomes" id="UP000733379">
    <property type="component" value="Unassembled WGS sequence"/>
</dbReference>